<comment type="caution">
    <text evidence="2">The sequence shown here is derived from an EMBL/GenBank/DDBJ whole genome shotgun (WGS) entry which is preliminary data.</text>
</comment>
<proteinExistence type="predicted"/>
<evidence type="ECO:0000256" key="1">
    <source>
        <dbReference type="SAM" id="MobiDB-lite"/>
    </source>
</evidence>
<gene>
    <name evidence="2" type="ORF">LTR84_000242</name>
</gene>
<dbReference type="Proteomes" id="UP001358417">
    <property type="component" value="Unassembled WGS sequence"/>
</dbReference>
<feature type="region of interest" description="Disordered" evidence="1">
    <location>
        <begin position="269"/>
        <end position="294"/>
    </location>
</feature>
<evidence type="ECO:0008006" key="4">
    <source>
        <dbReference type="Google" id="ProtNLM"/>
    </source>
</evidence>
<sequence length="294" mass="34274">MLQPDRFMEGVEQPNSEQPPTKELQEEHPQCLRAMCQALHHLPVQPVKSIEELHVFADVCNFYGCVRALSFQIQSWTERWDFSTLASSQLQRLLWVSFIFHLRSTFKQASSRLAQSLTPAQWKAWDVHPMPAKLKEDVRTMCEDLKWDMQMPIENAFGEVINNEHEHDRNDGDKKCSDCGLNKPRQTRKCGNCRSTNFEDYVCTNATRLLSLEGWLHREDLWPLSDHRGKSCHNLNQHRQMASFHVQYRDPCADEKACPLLQSKEKLRGRMEEAFDKSPGLSLDNYDDENEVPE</sequence>
<protein>
    <recommendedName>
        <fullName evidence="4">Zn(2)-C6 fungal-type domain-containing protein</fullName>
    </recommendedName>
</protein>
<dbReference type="RefSeq" id="XP_064711733.1">
    <property type="nucleotide sequence ID" value="XM_064843873.1"/>
</dbReference>
<name>A0AAV9NPZ1_9EURO</name>
<keyword evidence="3" id="KW-1185">Reference proteome</keyword>
<feature type="region of interest" description="Disordered" evidence="1">
    <location>
        <begin position="1"/>
        <end position="27"/>
    </location>
</feature>
<dbReference type="GeneID" id="89968464"/>
<feature type="compositionally biased region" description="Acidic residues" evidence="1">
    <location>
        <begin position="285"/>
        <end position="294"/>
    </location>
</feature>
<evidence type="ECO:0000313" key="2">
    <source>
        <dbReference type="EMBL" id="KAK5064409.1"/>
    </source>
</evidence>
<dbReference type="EMBL" id="JAVRRD010000001">
    <property type="protein sequence ID" value="KAK5064409.1"/>
    <property type="molecule type" value="Genomic_DNA"/>
</dbReference>
<evidence type="ECO:0000313" key="3">
    <source>
        <dbReference type="Proteomes" id="UP001358417"/>
    </source>
</evidence>
<reference evidence="2 3" key="1">
    <citation type="submission" date="2023-08" db="EMBL/GenBank/DDBJ databases">
        <title>Black Yeasts Isolated from many extreme environments.</title>
        <authorList>
            <person name="Coleine C."/>
            <person name="Stajich J.E."/>
            <person name="Selbmann L."/>
        </authorList>
    </citation>
    <scope>NUCLEOTIDE SEQUENCE [LARGE SCALE GENOMIC DNA]</scope>
    <source>
        <strain evidence="2 3">CCFEE 5792</strain>
    </source>
</reference>
<dbReference type="AlphaFoldDB" id="A0AAV9NPZ1"/>
<organism evidence="2 3">
    <name type="scientific">Exophiala bonariae</name>
    <dbReference type="NCBI Taxonomy" id="1690606"/>
    <lineage>
        <taxon>Eukaryota</taxon>
        <taxon>Fungi</taxon>
        <taxon>Dikarya</taxon>
        <taxon>Ascomycota</taxon>
        <taxon>Pezizomycotina</taxon>
        <taxon>Eurotiomycetes</taxon>
        <taxon>Chaetothyriomycetidae</taxon>
        <taxon>Chaetothyriales</taxon>
        <taxon>Herpotrichiellaceae</taxon>
        <taxon>Exophiala</taxon>
    </lineage>
</organism>
<accession>A0AAV9NPZ1</accession>